<dbReference type="WBParaSite" id="TCNE_0000572401-mRNA-1">
    <property type="protein sequence ID" value="TCNE_0000572401-mRNA-1"/>
    <property type="gene ID" value="TCNE_0000572401"/>
</dbReference>
<protein>
    <submittedName>
        <fullName evidence="1 3">Uncharacterized protein</fullName>
    </submittedName>
</protein>
<dbReference type="Proteomes" id="UP000050794">
    <property type="component" value="Unassembled WGS sequence"/>
</dbReference>
<dbReference type="EMBL" id="UYWY01019385">
    <property type="protein sequence ID" value="VDM36939.1"/>
    <property type="molecule type" value="Genomic_DNA"/>
</dbReference>
<reference evidence="1 2" key="2">
    <citation type="submission" date="2018-11" db="EMBL/GenBank/DDBJ databases">
        <authorList>
            <consortium name="Pathogen Informatics"/>
        </authorList>
    </citation>
    <scope>NUCLEOTIDE SEQUENCE [LARGE SCALE GENOMIC DNA]</scope>
</reference>
<dbReference type="AlphaFoldDB" id="A0A183UB54"/>
<sequence length="133" mass="15433">MTATRYFYSWTANGKWTMLFDTFCGVNLGRAEAVVWIFDSEKARCQFIRSFMMVDGPAVMNFMEPQRAFERFVRRCNAWQLDINVEERCSLHTGRVLEDPLRLSAFRLLLPVPSTTCECSLTNRCIGRLISSQ</sequence>
<accession>A0A183UB54</accession>
<proteinExistence type="predicted"/>
<evidence type="ECO:0000313" key="3">
    <source>
        <dbReference type="WBParaSite" id="TCNE_0000572401-mRNA-1"/>
    </source>
</evidence>
<reference evidence="3" key="1">
    <citation type="submission" date="2016-06" db="UniProtKB">
        <authorList>
            <consortium name="WormBaseParasite"/>
        </authorList>
    </citation>
    <scope>IDENTIFICATION</scope>
</reference>
<gene>
    <name evidence="1" type="ORF">TCNE_LOCUS5724</name>
</gene>
<name>A0A183UB54_TOXCA</name>
<evidence type="ECO:0000313" key="1">
    <source>
        <dbReference type="EMBL" id="VDM36939.1"/>
    </source>
</evidence>
<evidence type="ECO:0000313" key="2">
    <source>
        <dbReference type="Proteomes" id="UP000050794"/>
    </source>
</evidence>
<keyword evidence="2" id="KW-1185">Reference proteome</keyword>
<organism evidence="2 3">
    <name type="scientific">Toxocara canis</name>
    <name type="common">Canine roundworm</name>
    <dbReference type="NCBI Taxonomy" id="6265"/>
    <lineage>
        <taxon>Eukaryota</taxon>
        <taxon>Metazoa</taxon>
        <taxon>Ecdysozoa</taxon>
        <taxon>Nematoda</taxon>
        <taxon>Chromadorea</taxon>
        <taxon>Rhabditida</taxon>
        <taxon>Spirurina</taxon>
        <taxon>Ascaridomorpha</taxon>
        <taxon>Ascaridoidea</taxon>
        <taxon>Toxocaridae</taxon>
        <taxon>Toxocara</taxon>
    </lineage>
</organism>